<dbReference type="GO" id="GO:0000976">
    <property type="term" value="F:transcription cis-regulatory region binding"/>
    <property type="evidence" value="ECO:0007669"/>
    <property type="project" value="TreeGrafter"/>
</dbReference>
<sequence length="287" mass="32872">MNMEWLNSFAQAVKLKSFSKASKAINLSQPALSKHIRNLENDLDVTLFYRTSTGIELTEAGKRFYARIMPVISEITEIRQELRQFCRSNPIAIGSLPSIATYYLPARLKEIQEINRPHTLMIQNTSRELIQSLQEGRLDVVFLNALYTDESLWNYELFEEPYCAVFPLEHRFHSKKSVDLAEICEEPLIVHQAPCDSRKHIISEMELLGHKPHIINEVAFGDFIYGYVMAGMGITIVPELVAKNLNHLQLFALPIVDARRTISMTTKSNKLGKQLAKFMSIKDDFIL</sequence>
<name>A0A4R3L1V3_9BACL</name>
<evidence type="ECO:0000256" key="2">
    <source>
        <dbReference type="ARBA" id="ARBA00023015"/>
    </source>
</evidence>
<comment type="caution">
    <text evidence="6">The sequence shown here is derived from an EMBL/GenBank/DDBJ whole genome shotgun (WGS) entry which is preliminary data.</text>
</comment>
<dbReference type="InterPro" id="IPR000847">
    <property type="entry name" value="LysR_HTH_N"/>
</dbReference>
<comment type="similarity">
    <text evidence="1">Belongs to the LysR transcriptional regulatory family.</text>
</comment>
<dbReference type="RefSeq" id="WP_131926522.1">
    <property type="nucleotide sequence ID" value="NZ_SMAG01000011.1"/>
</dbReference>
<reference evidence="6 7" key="1">
    <citation type="submission" date="2019-03" db="EMBL/GenBank/DDBJ databases">
        <title>Genomic Encyclopedia of Type Strains, Phase IV (KMG-IV): sequencing the most valuable type-strain genomes for metagenomic binning, comparative biology and taxonomic classification.</title>
        <authorList>
            <person name="Goeker M."/>
        </authorList>
    </citation>
    <scope>NUCLEOTIDE SEQUENCE [LARGE SCALE GENOMIC DNA]</scope>
    <source>
        <strain evidence="6 7">DSM 45707</strain>
    </source>
</reference>
<dbReference type="PANTHER" id="PTHR30126:SF40">
    <property type="entry name" value="HTH-TYPE TRANSCRIPTIONAL REGULATOR GLTR"/>
    <property type="match status" value="1"/>
</dbReference>
<feature type="domain" description="HTH lysR-type" evidence="5">
    <location>
        <begin position="1"/>
        <end position="58"/>
    </location>
</feature>
<dbReference type="GO" id="GO:0003700">
    <property type="term" value="F:DNA-binding transcription factor activity"/>
    <property type="evidence" value="ECO:0007669"/>
    <property type="project" value="InterPro"/>
</dbReference>
<keyword evidence="4" id="KW-0804">Transcription</keyword>
<organism evidence="6 7">
    <name type="scientific">Hazenella coriacea</name>
    <dbReference type="NCBI Taxonomy" id="1179467"/>
    <lineage>
        <taxon>Bacteria</taxon>
        <taxon>Bacillati</taxon>
        <taxon>Bacillota</taxon>
        <taxon>Bacilli</taxon>
        <taxon>Bacillales</taxon>
        <taxon>Thermoactinomycetaceae</taxon>
        <taxon>Hazenella</taxon>
    </lineage>
</organism>
<dbReference type="Pfam" id="PF03466">
    <property type="entry name" value="LysR_substrate"/>
    <property type="match status" value="1"/>
</dbReference>
<dbReference type="Gene3D" id="1.10.10.10">
    <property type="entry name" value="Winged helix-like DNA-binding domain superfamily/Winged helix DNA-binding domain"/>
    <property type="match status" value="1"/>
</dbReference>
<proteinExistence type="inferred from homology"/>
<dbReference type="PRINTS" id="PR00039">
    <property type="entry name" value="HTHLYSR"/>
</dbReference>
<evidence type="ECO:0000259" key="5">
    <source>
        <dbReference type="PROSITE" id="PS50931"/>
    </source>
</evidence>
<dbReference type="CDD" id="cd05466">
    <property type="entry name" value="PBP2_LTTR_substrate"/>
    <property type="match status" value="1"/>
</dbReference>
<protein>
    <submittedName>
        <fullName evidence="6">DNA-binding transcriptional LysR family regulator</fullName>
    </submittedName>
</protein>
<dbReference type="InterPro" id="IPR005119">
    <property type="entry name" value="LysR_subst-bd"/>
</dbReference>
<dbReference type="Pfam" id="PF00126">
    <property type="entry name" value="HTH_1"/>
    <property type="match status" value="1"/>
</dbReference>
<dbReference type="OrthoDB" id="9803735at2"/>
<keyword evidence="7" id="KW-1185">Reference proteome</keyword>
<keyword evidence="2" id="KW-0805">Transcription regulation</keyword>
<keyword evidence="3 6" id="KW-0238">DNA-binding</keyword>
<dbReference type="Proteomes" id="UP000294937">
    <property type="component" value="Unassembled WGS sequence"/>
</dbReference>
<dbReference type="AlphaFoldDB" id="A0A4R3L1V3"/>
<evidence type="ECO:0000256" key="1">
    <source>
        <dbReference type="ARBA" id="ARBA00009437"/>
    </source>
</evidence>
<dbReference type="EMBL" id="SMAG01000011">
    <property type="protein sequence ID" value="TCS92539.1"/>
    <property type="molecule type" value="Genomic_DNA"/>
</dbReference>
<evidence type="ECO:0000256" key="4">
    <source>
        <dbReference type="ARBA" id="ARBA00023163"/>
    </source>
</evidence>
<dbReference type="SUPFAM" id="SSF46785">
    <property type="entry name" value="Winged helix' DNA-binding domain"/>
    <property type="match status" value="1"/>
</dbReference>
<dbReference type="FunFam" id="1.10.10.10:FF:000001">
    <property type="entry name" value="LysR family transcriptional regulator"/>
    <property type="match status" value="1"/>
</dbReference>
<dbReference type="InterPro" id="IPR036388">
    <property type="entry name" value="WH-like_DNA-bd_sf"/>
</dbReference>
<dbReference type="PANTHER" id="PTHR30126">
    <property type="entry name" value="HTH-TYPE TRANSCRIPTIONAL REGULATOR"/>
    <property type="match status" value="1"/>
</dbReference>
<accession>A0A4R3L1V3</accession>
<dbReference type="Gene3D" id="3.40.190.290">
    <property type="match status" value="1"/>
</dbReference>
<gene>
    <name evidence="6" type="ORF">EDD58_1113</name>
</gene>
<dbReference type="InterPro" id="IPR036390">
    <property type="entry name" value="WH_DNA-bd_sf"/>
</dbReference>
<evidence type="ECO:0000256" key="3">
    <source>
        <dbReference type="ARBA" id="ARBA00023125"/>
    </source>
</evidence>
<evidence type="ECO:0000313" key="7">
    <source>
        <dbReference type="Proteomes" id="UP000294937"/>
    </source>
</evidence>
<evidence type="ECO:0000313" key="6">
    <source>
        <dbReference type="EMBL" id="TCS92539.1"/>
    </source>
</evidence>
<dbReference type="PROSITE" id="PS50931">
    <property type="entry name" value="HTH_LYSR"/>
    <property type="match status" value="1"/>
</dbReference>
<dbReference type="SUPFAM" id="SSF53850">
    <property type="entry name" value="Periplasmic binding protein-like II"/>
    <property type="match status" value="1"/>
</dbReference>